<evidence type="ECO:0000256" key="3">
    <source>
        <dbReference type="ARBA" id="ARBA00022452"/>
    </source>
</evidence>
<evidence type="ECO:0000256" key="1">
    <source>
        <dbReference type="ARBA" id="ARBA00004571"/>
    </source>
</evidence>
<evidence type="ECO:0000256" key="6">
    <source>
        <dbReference type="ARBA" id="ARBA00023136"/>
    </source>
</evidence>
<keyword evidence="12" id="KW-1185">Reference proteome</keyword>
<evidence type="ECO:0000259" key="10">
    <source>
        <dbReference type="Pfam" id="PF00593"/>
    </source>
</evidence>
<evidence type="ECO:0000313" key="12">
    <source>
        <dbReference type="Proteomes" id="UP000185895"/>
    </source>
</evidence>
<evidence type="ECO:0000256" key="2">
    <source>
        <dbReference type="ARBA" id="ARBA00022448"/>
    </source>
</evidence>
<evidence type="ECO:0000256" key="5">
    <source>
        <dbReference type="ARBA" id="ARBA00023077"/>
    </source>
</evidence>
<dbReference type="InterPro" id="IPR036942">
    <property type="entry name" value="Beta-barrel_TonB_sf"/>
</dbReference>
<comment type="similarity">
    <text evidence="8">Belongs to the TonB-dependent receptor family.</text>
</comment>
<dbReference type="InterPro" id="IPR039426">
    <property type="entry name" value="TonB-dep_rcpt-like"/>
</dbReference>
<keyword evidence="6 8" id="KW-0472">Membrane</keyword>
<evidence type="ECO:0000256" key="9">
    <source>
        <dbReference type="PROSITE-ProRule" id="PRU10144"/>
    </source>
</evidence>
<accession>A0A1E7QY84</accession>
<evidence type="ECO:0000256" key="4">
    <source>
        <dbReference type="ARBA" id="ARBA00022692"/>
    </source>
</evidence>
<proteinExistence type="inferred from homology"/>
<dbReference type="InterPro" id="IPR010917">
    <property type="entry name" value="TonB_rcpt_CS"/>
</dbReference>
<gene>
    <name evidence="11" type="ORF">BJI46_14645</name>
</gene>
<dbReference type="Gene3D" id="2.40.170.20">
    <property type="entry name" value="TonB-dependent receptor, beta-barrel domain"/>
    <property type="match status" value="1"/>
</dbReference>
<dbReference type="Proteomes" id="UP000185895">
    <property type="component" value="Unassembled WGS sequence"/>
</dbReference>
<keyword evidence="2 8" id="KW-0813">Transport</keyword>
<dbReference type="SUPFAM" id="SSF56935">
    <property type="entry name" value="Porins"/>
    <property type="match status" value="1"/>
</dbReference>
<dbReference type="PANTHER" id="PTHR30442">
    <property type="entry name" value="IRON III DICITRATE TRANSPORT PROTEIN FECA"/>
    <property type="match status" value="1"/>
</dbReference>
<dbReference type="STRING" id="1262585.BJI46_14645"/>
<dbReference type="PROSITE" id="PS52016">
    <property type="entry name" value="TONB_DEPENDENT_REC_3"/>
    <property type="match status" value="1"/>
</dbReference>
<sequence length="441" mass="50750">MLPRAGRRSENQYWFNFDWQPTPWLTLTAGAKSTSYWSFDDYLNNSTSGTQTYSKEYAKRLSYTVNTLTQDLYDQLINTGILTGTTATTAASSIGKSYAIRYVWYADPVTGKYSTENNPFLNGTIDLTKYPALTNVNGLPTMGYSSLTTTVTEEVKKKKDHKNWAPAFSVAFKLNENNRFYINYTEAYRLPSLFETTLGFSASQSGYDLEPEHAHNWELAYIYNLKDLLKLKQGQADIKLAYFNNKTKNVIERNYYLVFSNIDQQKISGWELSGRYDNGRYFGDLSLVWNKQNQVCDESSGLLFDSRYTAFYKDYADKCVDYGFPAGYLVNMALPEYQANLTLGTRLFDQKLELGTRVTYFEGFKNPYIDTIYTDLGFMNAPLQWDDTWVVDAYANYKYNEHLSIDFIGTNLGNRYYLDPISRSATPAPGRTWKLALTYNF</sequence>
<keyword evidence="3 8" id="KW-1134">Transmembrane beta strand</keyword>
<comment type="subcellular location">
    <subcellularLocation>
        <location evidence="1 8">Cell outer membrane</location>
        <topology evidence="1 8">Multi-pass membrane protein</topology>
    </subcellularLocation>
</comment>
<dbReference type="PROSITE" id="PS01156">
    <property type="entry name" value="TONB_DEPENDENT_REC_2"/>
    <property type="match status" value="1"/>
</dbReference>
<dbReference type="GO" id="GO:0009279">
    <property type="term" value="C:cell outer membrane"/>
    <property type="evidence" value="ECO:0007669"/>
    <property type="project" value="UniProtKB-SubCell"/>
</dbReference>
<dbReference type="EMBL" id="MKKK01000069">
    <property type="protein sequence ID" value="OEY92019.1"/>
    <property type="molecule type" value="Genomic_DNA"/>
</dbReference>
<dbReference type="AlphaFoldDB" id="A0A1E7QY84"/>
<dbReference type="GO" id="GO:0033214">
    <property type="term" value="P:siderophore-iron import into cell"/>
    <property type="evidence" value="ECO:0007669"/>
    <property type="project" value="TreeGrafter"/>
</dbReference>
<protein>
    <recommendedName>
        <fullName evidence="10">TonB-dependent receptor-like beta-barrel domain-containing protein</fullName>
    </recommendedName>
</protein>
<reference evidence="11 12" key="1">
    <citation type="submission" date="2016-09" db="EMBL/GenBank/DDBJ databases">
        <authorList>
            <person name="Capua I."/>
            <person name="De Benedictis P."/>
            <person name="Joannis T."/>
            <person name="Lombin L.H."/>
            <person name="Cattoli G."/>
        </authorList>
    </citation>
    <scope>NUCLEOTIDE SEQUENCE [LARGE SCALE GENOMIC DNA]</scope>
    <source>
        <strain evidence="11 12">ANC 4671</strain>
    </source>
</reference>
<name>A0A1E7QY84_9GAMM</name>
<keyword evidence="7 8" id="KW-0998">Cell outer membrane</keyword>
<organism evidence="11 12">
    <name type="scientific">Acinetobacter qingfengensis</name>
    <dbReference type="NCBI Taxonomy" id="1262585"/>
    <lineage>
        <taxon>Bacteria</taxon>
        <taxon>Pseudomonadati</taxon>
        <taxon>Pseudomonadota</taxon>
        <taxon>Gammaproteobacteria</taxon>
        <taxon>Moraxellales</taxon>
        <taxon>Moraxellaceae</taxon>
        <taxon>Acinetobacter</taxon>
    </lineage>
</organism>
<keyword evidence="4 8" id="KW-0812">Transmembrane</keyword>
<keyword evidence="5" id="KW-0798">TonB box</keyword>
<evidence type="ECO:0000313" key="11">
    <source>
        <dbReference type="EMBL" id="OEY92019.1"/>
    </source>
</evidence>
<dbReference type="InterPro" id="IPR000531">
    <property type="entry name" value="Beta-barrel_TonB"/>
</dbReference>
<feature type="short sequence motif" description="TonB C-terminal box" evidence="9">
    <location>
        <begin position="424"/>
        <end position="441"/>
    </location>
</feature>
<evidence type="ECO:0000256" key="8">
    <source>
        <dbReference type="PROSITE-ProRule" id="PRU01360"/>
    </source>
</evidence>
<evidence type="ECO:0000256" key="7">
    <source>
        <dbReference type="ARBA" id="ARBA00023237"/>
    </source>
</evidence>
<feature type="domain" description="TonB-dependent receptor-like beta-barrel" evidence="10">
    <location>
        <begin position="11"/>
        <end position="412"/>
    </location>
</feature>
<comment type="caution">
    <text evidence="11">The sequence shown here is derived from an EMBL/GenBank/DDBJ whole genome shotgun (WGS) entry which is preliminary data.</text>
</comment>
<dbReference type="PANTHER" id="PTHR30442:SF0">
    <property type="entry name" value="FE(3+) DICITRATE TRANSPORT PROTEIN FECA"/>
    <property type="match status" value="1"/>
</dbReference>
<dbReference type="Pfam" id="PF00593">
    <property type="entry name" value="TonB_dep_Rec_b-barrel"/>
    <property type="match status" value="1"/>
</dbReference>